<dbReference type="Proteomes" id="UP000740926">
    <property type="component" value="Unassembled WGS sequence"/>
</dbReference>
<evidence type="ECO:0000313" key="1">
    <source>
        <dbReference type="EMBL" id="KAG1539407.1"/>
    </source>
</evidence>
<gene>
    <name evidence="1" type="ORF">G6F50_014511</name>
</gene>
<organism evidence="1 2">
    <name type="scientific">Rhizopus delemar</name>
    <dbReference type="NCBI Taxonomy" id="936053"/>
    <lineage>
        <taxon>Eukaryota</taxon>
        <taxon>Fungi</taxon>
        <taxon>Fungi incertae sedis</taxon>
        <taxon>Mucoromycota</taxon>
        <taxon>Mucoromycotina</taxon>
        <taxon>Mucoromycetes</taxon>
        <taxon>Mucorales</taxon>
        <taxon>Mucorineae</taxon>
        <taxon>Rhizopodaceae</taxon>
        <taxon>Rhizopus</taxon>
    </lineage>
</organism>
<evidence type="ECO:0000313" key="2">
    <source>
        <dbReference type="Proteomes" id="UP000740926"/>
    </source>
</evidence>
<proteinExistence type="predicted"/>
<dbReference type="EMBL" id="JAANIU010007007">
    <property type="protein sequence ID" value="KAG1539407.1"/>
    <property type="molecule type" value="Genomic_DNA"/>
</dbReference>
<keyword evidence="2" id="KW-1185">Reference proteome</keyword>
<accession>A0A9P6Y4P0</accession>
<reference evidence="1 2" key="1">
    <citation type="journal article" date="2020" name="Microb. Genom.">
        <title>Genetic diversity of clinical and environmental Mucorales isolates obtained from an investigation of mucormycosis cases among solid organ transplant recipients.</title>
        <authorList>
            <person name="Nguyen M.H."/>
            <person name="Kaul D."/>
            <person name="Muto C."/>
            <person name="Cheng S.J."/>
            <person name="Richter R.A."/>
            <person name="Bruno V.M."/>
            <person name="Liu G."/>
            <person name="Beyhan S."/>
            <person name="Sundermann A.J."/>
            <person name="Mounaud S."/>
            <person name="Pasculle A.W."/>
            <person name="Nierman W.C."/>
            <person name="Driscoll E."/>
            <person name="Cumbie R."/>
            <person name="Clancy C.J."/>
            <person name="Dupont C.L."/>
        </authorList>
    </citation>
    <scope>NUCLEOTIDE SEQUENCE [LARGE SCALE GENOMIC DNA]</scope>
    <source>
        <strain evidence="1 2">GL24</strain>
    </source>
</reference>
<protein>
    <submittedName>
        <fullName evidence="1">Uncharacterized protein</fullName>
    </submittedName>
</protein>
<sequence length="221" mass="23834">MVKEELRPGVRVYRTGVAHLRQHRARDVQQRQQVVIPVQRVDVEQQRARGVAVIGHVRRATAEVPHQPAVDGAEQQFAALGPLLRALHVVEDPAHFGCGKIRIDQQAGTLAHQRLVAIGLQPLAEGVALPRLPDDGVVDRLAGGAVPDHGGLALVGDAQRGDMARVDLPAAEQFGQRGIDAGEDLARVMLDPAGVREDLRELALRAADDVAGTRGVMQRLR</sequence>
<dbReference type="AlphaFoldDB" id="A0A9P6Y4P0"/>
<comment type="caution">
    <text evidence="1">The sequence shown here is derived from an EMBL/GenBank/DDBJ whole genome shotgun (WGS) entry which is preliminary data.</text>
</comment>
<name>A0A9P6Y4P0_9FUNG</name>